<dbReference type="EMBL" id="JACVVK020000501">
    <property type="protein sequence ID" value="KAK7469849.1"/>
    <property type="molecule type" value="Genomic_DNA"/>
</dbReference>
<accession>A0ABD0JCJ9</accession>
<reference evidence="1 2" key="1">
    <citation type="journal article" date="2023" name="Sci. Data">
        <title>Genome assembly of the Korean intertidal mud-creeper Batillaria attramentaria.</title>
        <authorList>
            <person name="Patra A.K."/>
            <person name="Ho P.T."/>
            <person name="Jun S."/>
            <person name="Lee S.J."/>
            <person name="Kim Y."/>
            <person name="Won Y.J."/>
        </authorList>
    </citation>
    <scope>NUCLEOTIDE SEQUENCE [LARGE SCALE GENOMIC DNA]</scope>
    <source>
        <strain evidence="1">Wonlab-2016</strain>
    </source>
</reference>
<organism evidence="1 2">
    <name type="scientific">Batillaria attramentaria</name>
    <dbReference type="NCBI Taxonomy" id="370345"/>
    <lineage>
        <taxon>Eukaryota</taxon>
        <taxon>Metazoa</taxon>
        <taxon>Spiralia</taxon>
        <taxon>Lophotrochozoa</taxon>
        <taxon>Mollusca</taxon>
        <taxon>Gastropoda</taxon>
        <taxon>Caenogastropoda</taxon>
        <taxon>Sorbeoconcha</taxon>
        <taxon>Cerithioidea</taxon>
        <taxon>Batillariidae</taxon>
        <taxon>Batillaria</taxon>
    </lineage>
</organism>
<name>A0ABD0JCJ9_9CAEN</name>
<dbReference type="AlphaFoldDB" id="A0ABD0JCJ9"/>
<comment type="caution">
    <text evidence="1">The sequence shown here is derived from an EMBL/GenBank/DDBJ whole genome shotgun (WGS) entry which is preliminary data.</text>
</comment>
<gene>
    <name evidence="1" type="ORF">BaRGS_00036127</name>
</gene>
<dbReference type="Proteomes" id="UP001519460">
    <property type="component" value="Unassembled WGS sequence"/>
</dbReference>
<keyword evidence="2" id="KW-1185">Reference proteome</keyword>
<protein>
    <submittedName>
        <fullName evidence="1">Uncharacterized protein</fullName>
    </submittedName>
</protein>
<evidence type="ECO:0000313" key="2">
    <source>
        <dbReference type="Proteomes" id="UP001519460"/>
    </source>
</evidence>
<sequence>MHIHVVTKLQRTALLATGHGQLSYSIVWNGESWICPPGTSVGVDTFNPPSYLTEDGNDHQLQSFSSVTKDHMIPNANTMLVQSRGLGYKIKKKIVLFFARDKVVGKVASRCLFCVLIYFTLIGKNPADSAEPCPTQNAIITAFCNLPTDSQKSVQVQVRKDPLVAKQNPLDSV</sequence>
<proteinExistence type="predicted"/>
<evidence type="ECO:0000313" key="1">
    <source>
        <dbReference type="EMBL" id="KAK7469849.1"/>
    </source>
</evidence>